<accession>A0A9J7MGX4</accession>
<dbReference type="SUPFAM" id="SSF57850">
    <property type="entry name" value="RING/U-box"/>
    <property type="match status" value="1"/>
</dbReference>
<keyword evidence="6" id="KW-0677">Repeat</keyword>
<dbReference type="GO" id="GO:0008270">
    <property type="term" value="F:zinc ion binding"/>
    <property type="evidence" value="ECO:0007669"/>
    <property type="project" value="UniProtKB-KW"/>
</dbReference>
<dbReference type="Gene3D" id="3.30.160.60">
    <property type="entry name" value="Classic Zinc Finger"/>
    <property type="match status" value="1"/>
</dbReference>
<dbReference type="SUPFAM" id="SSF57845">
    <property type="entry name" value="B-box zinc-binding domain"/>
    <property type="match status" value="1"/>
</dbReference>
<evidence type="ECO:0000256" key="8">
    <source>
        <dbReference type="ARBA" id="ARBA00022833"/>
    </source>
</evidence>
<dbReference type="InterPro" id="IPR001258">
    <property type="entry name" value="NHL_repeat"/>
</dbReference>
<dbReference type="InterPro" id="IPR050952">
    <property type="entry name" value="TRIM-NHL_E3_ligases"/>
</dbReference>
<dbReference type="FunFam" id="3.30.160.60:FF:002399">
    <property type="entry name" value="Predicted protein"/>
    <property type="match status" value="1"/>
</dbReference>
<feature type="repeat" description="NHL" evidence="10">
    <location>
        <begin position="516"/>
        <end position="559"/>
    </location>
</feature>
<dbReference type="Pfam" id="PF13445">
    <property type="entry name" value="zf-RING_UBOX"/>
    <property type="match status" value="1"/>
</dbReference>
<evidence type="ECO:0000256" key="5">
    <source>
        <dbReference type="ARBA" id="ARBA00022723"/>
    </source>
</evidence>
<dbReference type="PROSITE" id="PS51125">
    <property type="entry name" value="NHL"/>
    <property type="match status" value="3"/>
</dbReference>
<dbReference type="Pfam" id="PF00643">
    <property type="entry name" value="zf-B_box"/>
    <property type="match status" value="1"/>
</dbReference>
<evidence type="ECO:0000256" key="1">
    <source>
        <dbReference type="ARBA" id="ARBA00000900"/>
    </source>
</evidence>
<dbReference type="PROSITE" id="PS50119">
    <property type="entry name" value="ZF_BBOX"/>
    <property type="match status" value="1"/>
</dbReference>
<dbReference type="KEGG" id="bfo:118432432"/>
<dbReference type="GeneID" id="118432432"/>
<keyword evidence="4" id="KW-0597">Phosphoprotein</keyword>
<keyword evidence="13" id="KW-1185">Reference proteome</keyword>
<evidence type="ECO:0000259" key="12">
    <source>
        <dbReference type="PROSITE" id="PS50119"/>
    </source>
</evidence>
<evidence type="ECO:0000256" key="6">
    <source>
        <dbReference type="ARBA" id="ARBA00022737"/>
    </source>
</evidence>
<feature type="repeat" description="NHL" evidence="10">
    <location>
        <begin position="316"/>
        <end position="357"/>
    </location>
</feature>
<comment type="catalytic activity">
    <reaction evidence="1">
        <text>S-ubiquitinyl-[E2 ubiquitin-conjugating enzyme]-L-cysteine + [acceptor protein]-L-lysine = [E2 ubiquitin-conjugating enzyme]-L-cysteine + N(6)-ubiquitinyl-[acceptor protein]-L-lysine.</text>
        <dbReference type="EC" id="2.3.2.27"/>
    </reaction>
</comment>
<evidence type="ECO:0000256" key="10">
    <source>
        <dbReference type="PROSITE-ProRule" id="PRU00504"/>
    </source>
</evidence>
<sequence length="606" mass="67345">MATAAPSSLRAQIREELTCSICLELFTRPKVLPCQHTFCQGCLQHHAGGGVRFMCPNCRRQVRLQRQEVKSLPDNLIAASLCERLQYQNTPSGDAREQPQDRDRCQSHPHEEVQLFCKQCDEPVCNECLDEGHSDHVTISLKRASQERKPPVQALLDEGRRILETYCSFLKSLREKEESLNEQKRLTDNSIIQAHKQAAQELAENRVHLLSAVEENQGKNNEELQKKRDEVLAGISRLSTACDQAEQEMERGGVGFHSQEAILTEVIGTYQQKEAPSTTQSQSAVFKPINTSVQVLGHVMFQPAPISDHHQEKIISFGRLGSTTATVSTPLGVTVSDEREIYVADLGIKKIQVFTLQGTFVRQFPMIELCGQGMESVDVAMGRLGVWVVGVTCLKIANFAVHYSKDGRVLRKFHLQQAGCQRGVAVDTRMNHILITQTIVEDWGRARGEVIVLGSDGTLVRTVDGKAPGSGWLSSLFWQQRMKRLMYISVDGEGRILVSDWDNHCVFVYDDFGKFLFKFGGEGSGEGKLKHPYGSGTDSSGNIIVADSGNNRVELFDLTGRFKHITTNIEHPGGVAMAPQGQLVVTCCKNHTVHIVPSSMIYSSQC</sequence>
<reference evidence="14" key="2">
    <citation type="submission" date="2025-08" db="UniProtKB">
        <authorList>
            <consortium name="RefSeq"/>
        </authorList>
    </citation>
    <scope>IDENTIFICATION</scope>
    <source>
        <strain evidence="14">S238N-H82</strain>
        <tissue evidence="14">Testes</tissue>
    </source>
</reference>
<evidence type="ECO:0000256" key="3">
    <source>
        <dbReference type="ARBA" id="ARBA00012483"/>
    </source>
</evidence>
<evidence type="ECO:0000256" key="2">
    <source>
        <dbReference type="ARBA" id="ARBA00008518"/>
    </source>
</evidence>
<dbReference type="EC" id="2.3.2.27" evidence="3"/>
<dbReference type="AlphaFoldDB" id="A0A9J7MGX4"/>
<dbReference type="RefSeq" id="XP_035699900.1">
    <property type="nucleotide sequence ID" value="XM_035844007.1"/>
</dbReference>
<dbReference type="SUPFAM" id="SSF101898">
    <property type="entry name" value="NHL repeat"/>
    <property type="match status" value="1"/>
</dbReference>
<reference evidence="13" key="1">
    <citation type="journal article" date="2020" name="Nat. Ecol. Evol.">
        <title>Deeply conserved synteny resolves early events in vertebrate evolution.</title>
        <authorList>
            <person name="Simakov O."/>
            <person name="Marletaz F."/>
            <person name="Yue J.X."/>
            <person name="O'Connell B."/>
            <person name="Jenkins J."/>
            <person name="Brandt A."/>
            <person name="Calef R."/>
            <person name="Tung C.H."/>
            <person name="Huang T.K."/>
            <person name="Schmutz J."/>
            <person name="Satoh N."/>
            <person name="Yu J.K."/>
            <person name="Putnam N.H."/>
            <person name="Green R.E."/>
            <person name="Rokhsar D.S."/>
        </authorList>
    </citation>
    <scope>NUCLEOTIDE SEQUENCE [LARGE SCALE GENOMIC DNA]</scope>
    <source>
        <strain evidence="13">S238N-H82</strain>
    </source>
</reference>
<name>A0A9J7MGX4_BRAFL</name>
<evidence type="ECO:0000313" key="14">
    <source>
        <dbReference type="RefSeq" id="XP_035699900.1"/>
    </source>
</evidence>
<protein>
    <recommendedName>
        <fullName evidence="3">RING-type E3 ubiquitin transferase</fullName>
        <ecNumber evidence="3">2.3.2.27</ecNumber>
    </recommendedName>
</protein>
<dbReference type="InterPro" id="IPR017907">
    <property type="entry name" value="Znf_RING_CS"/>
</dbReference>
<keyword evidence="7 9" id="KW-0863">Zinc-finger</keyword>
<dbReference type="PROSITE" id="PS50089">
    <property type="entry name" value="ZF_RING_2"/>
    <property type="match status" value="1"/>
</dbReference>
<dbReference type="SMART" id="SM00336">
    <property type="entry name" value="BBOX"/>
    <property type="match status" value="1"/>
</dbReference>
<dbReference type="GO" id="GO:0061630">
    <property type="term" value="F:ubiquitin protein ligase activity"/>
    <property type="evidence" value="ECO:0000318"/>
    <property type="project" value="GO_Central"/>
</dbReference>
<dbReference type="Pfam" id="PF17170">
    <property type="entry name" value="DUF5128"/>
    <property type="match status" value="1"/>
</dbReference>
<dbReference type="Gene3D" id="2.40.10.500">
    <property type="match status" value="1"/>
</dbReference>
<keyword evidence="5" id="KW-0479">Metal-binding</keyword>
<dbReference type="PROSITE" id="PS00518">
    <property type="entry name" value="ZF_RING_1"/>
    <property type="match status" value="1"/>
</dbReference>
<dbReference type="InterPro" id="IPR013083">
    <property type="entry name" value="Znf_RING/FYVE/PHD"/>
</dbReference>
<comment type="similarity">
    <text evidence="2">Belongs to the TRIM/RBCC family.</text>
</comment>
<dbReference type="GO" id="GO:0000209">
    <property type="term" value="P:protein polyubiquitination"/>
    <property type="evidence" value="ECO:0000318"/>
    <property type="project" value="GO_Central"/>
</dbReference>
<evidence type="ECO:0000313" key="13">
    <source>
        <dbReference type="Proteomes" id="UP000001554"/>
    </source>
</evidence>
<dbReference type="InterPro" id="IPR001841">
    <property type="entry name" value="Znf_RING"/>
</dbReference>
<feature type="repeat" description="NHL" evidence="10">
    <location>
        <begin position="488"/>
        <end position="512"/>
    </location>
</feature>
<dbReference type="PANTHER" id="PTHR24104">
    <property type="entry name" value="E3 UBIQUITIN-PROTEIN LIGASE NHLRC1-RELATED"/>
    <property type="match status" value="1"/>
</dbReference>
<evidence type="ECO:0000256" key="9">
    <source>
        <dbReference type="PROSITE-ProRule" id="PRU00024"/>
    </source>
</evidence>
<dbReference type="InterPro" id="IPR000315">
    <property type="entry name" value="Znf_B-box"/>
</dbReference>
<dbReference type="Proteomes" id="UP000001554">
    <property type="component" value="Chromosome 15"/>
</dbReference>
<dbReference type="InterPro" id="IPR027370">
    <property type="entry name" value="Znf-RING_euk"/>
</dbReference>
<gene>
    <name evidence="14" type="primary">LOC118432432</name>
</gene>
<dbReference type="GO" id="GO:0043161">
    <property type="term" value="P:proteasome-mediated ubiquitin-dependent protein catabolic process"/>
    <property type="evidence" value="ECO:0000318"/>
    <property type="project" value="GO_Central"/>
</dbReference>
<dbReference type="OrthoDB" id="654191at2759"/>
<dbReference type="OMA" id="ANFAVHY"/>
<evidence type="ECO:0000256" key="4">
    <source>
        <dbReference type="ARBA" id="ARBA00022553"/>
    </source>
</evidence>
<dbReference type="InterPro" id="IPR011042">
    <property type="entry name" value="6-blade_b-propeller_TolB-like"/>
</dbReference>
<evidence type="ECO:0000259" key="11">
    <source>
        <dbReference type="PROSITE" id="PS50089"/>
    </source>
</evidence>
<organism evidence="13 14">
    <name type="scientific">Branchiostoma floridae</name>
    <name type="common">Florida lancelet</name>
    <name type="synonym">Amphioxus</name>
    <dbReference type="NCBI Taxonomy" id="7739"/>
    <lineage>
        <taxon>Eukaryota</taxon>
        <taxon>Metazoa</taxon>
        <taxon>Chordata</taxon>
        <taxon>Cephalochordata</taxon>
        <taxon>Leptocardii</taxon>
        <taxon>Amphioxiformes</taxon>
        <taxon>Branchiostomatidae</taxon>
        <taxon>Branchiostoma</taxon>
    </lineage>
</organism>
<keyword evidence="8" id="KW-0862">Zinc</keyword>
<proteinExistence type="inferred from homology"/>
<feature type="domain" description="B box-type" evidence="12">
    <location>
        <begin position="100"/>
        <end position="141"/>
    </location>
</feature>
<dbReference type="PANTHER" id="PTHR24104:SF50">
    <property type="entry name" value="SMP-30_GLUCONOLACTONASE_LRE-LIKE REGION DOMAIN-CONTAINING PROTEIN"/>
    <property type="match status" value="1"/>
</dbReference>
<dbReference type="Pfam" id="PF01436">
    <property type="entry name" value="NHL"/>
    <property type="match status" value="1"/>
</dbReference>
<dbReference type="Gene3D" id="2.120.10.30">
    <property type="entry name" value="TolB, C-terminal domain"/>
    <property type="match status" value="1"/>
</dbReference>
<feature type="domain" description="RING-type" evidence="11">
    <location>
        <begin position="19"/>
        <end position="59"/>
    </location>
</feature>
<dbReference type="Gene3D" id="3.30.40.10">
    <property type="entry name" value="Zinc/RING finger domain, C3HC4 (zinc finger)"/>
    <property type="match status" value="1"/>
</dbReference>
<evidence type="ECO:0000256" key="7">
    <source>
        <dbReference type="ARBA" id="ARBA00022771"/>
    </source>
</evidence>
<dbReference type="SMART" id="SM00184">
    <property type="entry name" value="RING"/>
    <property type="match status" value="1"/>
</dbReference>